<dbReference type="Proteomes" id="UP000076959">
    <property type="component" value="Unassembled WGS sequence"/>
</dbReference>
<evidence type="ECO:0000313" key="1">
    <source>
        <dbReference type="EMBL" id="OAF15637.1"/>
    </source>
</evidence>
<evidence type="ECO:0008006" key="3">
    <source>
        <dbReference type="Google" id="ProtNLM"/>
    </source>
</evidence>
<evidence type="ECO:0000313" key="2">
    <source>
        <dbReference type="Proteomes" id="UP000076959"/>
    </source>
</evidence>
<sequence length="281" mass="32069">MDRVQYLEAKLILKPDRFTSVQSFRDFGKIVRRTAKRVGVDFIEDKNADLRPEIREIIFLDTPDFALYTNAFILRRRVSYVDGFPVGDPEIVFKFRHPDEQKAASLDVRPKIDGKYRIKFKAEALPLKDEVGGYRILYSHNCQFGLSQAHDRDKTSMATLDRVFPALAKLHRSGDDRVKLVNEGIVEEVLLPLGNLDFGKGVLAKCDIALWRTRGEHLPLVGEFAFPVKFDRKEDIAAKQKELAEQFYITLQREVAGWLALGVTKTAMVYRLKGAGAQSHE</sequence>
<accession>A0A176Z5H1</accession>
<dbReference type="AlphaFoldDB" id="A0A176Z5H1"/>
<reference evidence="1 2" key="1">
    <citation type="submission" date="2016-03" db="EMBL/GenBank/DDBJ databases">
        <title>Draft Genome Sequence of the Strain BR 10245 (Bradyrhizobium sp.) isolated from nodules of Centrolobium paraense.</title>
        <authorList>
            <person name="Simoes-Araujo J.L.Sr."/>
            <person name="Barauna A.C."/>
            <person name="Silva K."/>
            <person name="Zilli J.E."/>
        </authorList>
    </citation>
    <scope>NUCLEOTIDE SEQUENCE [LARGE SCALE GENOMIC DNA]</scope>
    <source>
        <strain evidence="1 2">BR 10245</strain>
    </source>
</reference>
<dbReference type="STRING" id="1505087.AYJ54_39930"/>
<protein>
    <recommendedName>
        <fullName evidence="3">VTC domain-containing protein</fullName>
    </recommendedName>
</protein>
<gene>
    <name evidence="1" type="ORF">AYJ54_39930</name>
</gene>
<keyword evidence="2" id="KW-1185">Reference proteome</keyword>
<name>A0A176Z5H1_9BRAD</name>
<dbReference type="EMBL" id="LUUB01000022">
    <property type="protein sequence ID" value="OAF15637.1"/>
    <property type="molecule type" value="Genomic_DNA"/>
</dbReference>
<dbReference type="OrthoDB" id="8435884at2"/>
<proteinExistence type="predicted"/>
<comment type="caution">
    <text evidence="1">The sequence shown here is derived from an EMBL/GenBank/DDBJ whole genome shotgun (WGS) entry which is preliminary data.</text>
</comment>
<organism evidence="1 2">
    <name type="scientific">Bradyrhizobium centrolobii</name>
    <dbReference type="NCBI Taxonomy" id="1505087"/>
    <lineage>
        <taxon>Bacteria</taxon>
        <taxon>Pseudomonadati</taxon>
        <taxon>Pseudomonadota</taxon>
        <taxon>Alphaproteobacteria</taxon>
        <taxon>Hyphomicrobiales</taxon>
        <taxon>Nitrobacteraceae</taxon>
        <taxon>Bradyrhizobium</taxon>
    </lineage>
</organism>